<protein>
    <submittedName>
        <fullName evidence="2">Uncharacterized protein</fullName>
    </submittedName>
</protein>
<feature type="region of interest" description="Disordered" evidence="1">
    <location>
        <begin position="39"/>
        <end position="73"/>
    </location>
</feature>
<comment type="caution">
    <text evidence="2">The sequence shown here is derived from an EMBL/GenBank/DDBJ whole genome shotgun (WGS) entry which is preliminary data.</text>
</comment>
<feature type="compositionally biased region" description="Pro residues" evidence="1">
    <location>
        <begin position="53"/>
        <end position="63"/>
    </location>
</feature>
<feature type="region of interest" description="Disordered" evidence="1">
    <location>
        <begin position="1"/>
        <end position="24"/>
    </location>
</feature>
<gene>
    <name evidence="2" type="ORF">EYF80_056403</name>
</gene>
<evidence type="ECO:0000256" key="1">
    <source>
        <dbReference type="SAM" id="MobiDB-lite"/>
    </source>
</evidence>
<name>A0A4Z2EXF3_9TELE</name>
<reference evidence="2 3" key="1">
    <citation type="submission" date="2019-03" db="EMBL/GenBank/DDBJ databases">
        <title>First draft genome of Liparis tanakae, snailfish: a comprehensive survey of snailfish specific genes.</title>
        <authorList>
            <person name="Kim W."/>
            <person name="Song I."/>
            <person name="Jeong J.-H."/>
            <person name="Kim D."/>
            <person name="Kim S."/>
            <person name="Ryu S."/>
            <person name="Song J.Y."/>
            <person name="Lee S.K."/>
        </authorList>
    </citation>
    <scope>NUCLEOTIDE SEQUENCE [LARGE SCALE GENOMIC DNA]</scope>
    <source>
        <tissue evidence="2">Muscle</tissue>
    </source>
</reference>
<proteinExistence type="predicted"/>
<accession>A0A4Z2EXF3</accession>
<dbReference type="AlphaFoldDB" id="A0A4Z2EXF3"/>
<evidence type="ECO:0000313" key="3">
    <source>
        <dbReference type="Proteomes" id="UP000314294"/>
    </source>
</evidence>
<feature type="compositionally biased region" description="Basic residues" evidence="1">
    <location>
        <begin position="1"/>
        <end position="12"/>
    </location>
</feature>
<dbReference type="Proteomes" id="UP000314294">
    <property type="component" value="Unassembled WGS sequence"/>
</dbReference>
<evidence type="ECO:0000313" key="2">
    <source>
        <dbReference type="EMBL" id="TNN33433.1"/>
    </source>
</evidence>
<keyword evidence="3" id="KW-1185">Reference proteome</keyword>
<dbReference type="EMBL" id="SRLO01002245">
    <property type="protein sequence ID" value="TNN33433.1"/>
    <property type="molecule type" value="Genomic_DNA"/>
</dbReference>
<organism evidence="2 3">
    <name type="scientific">Liparis tanakae</name>
    <name type="common">Tanaka's snailfish</name>
    <dbReference type="NCBI Taxonomy" id="230148"/>
    <lineage>
        <taxon>Eukaryota</taxon>
        <taxon>Metazoa</taxon>
        <taxon>Chordata</taxon>
        <taxon>Craniata</taxon>
        <taxon>Vertebrata</taxon>
        <taxon>Euteleostomi</taxon>
        <taxon>Actinopterygii</taxon>
        <taxon>Neopterygii</taxon>
        <taxon>Teleostei</taxon>
        <taxon>Neoteleostei</taxon>
        <taxon>Acanthomorphata</taxon>
        <taxon>Eupercaria</taxon>
        <taxon>Perciformes</taxon>
        <taxon>Cottioidei</taxon>
        <taxon>Cottales</taxon>
        <taxon>Liparidae</taxon>
        <taxon>Liparis</taxon>
    </lineage>
</organism>
<sequence>MRRSRSARRRRRASGDASFSSRQNPSCFVSVLTSSCPISHNASVPSATSPSIPIHPHPSPSIPFPSRDAPGPRAPLLSMSYRLLSEATPATPTAPPGYILT</sequence>